<dbReference type="GO" id="GO:0106435">
    <property type="term" value="F:carboxylesterase activity"/>
    <property type="evidence" value="ECO:0007669"/>
    <property type="project" value="UniProtKB-EC"/>
</dbReference>
<keyword evidence="3" id="KW-1185">Reference proteome</keyword>
<protein>
    <submittedName>
        <fullName evidence="2">Esterase TesA</fullName>
        <ecNumber evidence="2">3.1.1.1</ecNumber>
    </submittedName>
</protein>
<name>A0A162UHQ9_9CLOT</name>
<evidence type="ECO:0000259" key="1">
    <source>
        <dbReference type="Pfam" id="PF13472"/>
    </source>
</evidence>
<sequence length="191" mass="21521">MKIVCVGDSLTYGYGVLGAECWVELVKNKLNIPIINKGVNGDTTAGMLSRSYIDVIKNNPTHVIIMGGTNDFIANRSLNMVRDNITELVKESLIYNISPIIGIEMPIDKILAERKWSADSDYDRINSLIEDYKEWILKFSADNNISCIDFHSCFKENLKIKTGKELYIDGLHPTAFGHQLMAECVYDILKP</sequence>
<dbReference type="STRING" id="1121326.CLMAG_09700"/>
<dbReference type="InterPro" id="IPR013830">
    <property type="entry name" value="SGNH_hydro"/>
</dbReference>
<accession>A0A162UHQ9</accession>
<dbReference type="OrthoDB" id="9777593at2"/>
<dbReference type="EC" id="3.1.1.1" evidence="2"/>
<dbReference type="PANTHER" id="PTHR30383:SF5">
    <property type="entry name" value="SGNH HYDROLASE-TYPE ESTERASE DOMAIN-CONTAINING PROTEIN"/>
    <property type="match status" value="1"/>
</dbReference>
<dbReference type="PANTHER" id="PTHR30383">
    <property type="entry name" value="THIOESTERASE 1/PROTEASE 1/LYSOPHOSPHOLIPASE L1"/>
    <property type="match status" value="1"/>
</dbReference>
<keyword evidence="2" id="KW-0378">Hydrolase</keyword>
<gene>
    <name evidence="2" type="primary">tesA</name>
    <name evidence="2" type="ORF">CLMAG_09700</name>
</gene>
<dbReference type="Gene3D" id="3.40.50.1110">
    <property type="entry name" value="SGNH hydrolase"/>
    <property type="match status" value="1"/>
</dbReference>
<evidence type="ECO:0000313" key="2">
    <source>
        <dbReference type="EMBL" id="KZL93917.1"/>
    </source>
</evidence>
<proteinExistence type="predicted"/>
<dbReference type="RefSeq" id="WP_066618565.1">
    <property type="nucleotide sequence ID" value="NZ_FQXL01000010.1"/>
</dbReference>
<dbReference type="Pfam" id="PF13472">
    <property type="entry name" value="Lipase_GDSL_2"/>
    <property type="match status" value="1"/>
</dbReference>
<evidence type="ECO:0000313" key="3">
    <source>
        <dbReference type="Proteomes" id="UP000076603"/>
    </source>
</evidence>
<organism evidence="2 3">
    <name type="scientific">Clostridium magnum DSM 2767</name>
    <dbReference type="NCBI Taxonomy" id="1121326"/>
    <lineage>
        <taxon>Bacteria</taxon>
        <taxon>Bacillati</taxon>
        <taxon>Bacillota</taxon>
        <taxon>Clostridia</taxon>
        <taxon>Eubacteriales</taxon>
        <taxon>Clostridiaceae</taxon>
        <taxon>Clostridium</taxon>
    </lineage>
</organism>
<comment type="caution">
    <text evidence="2">The sequence shown here is derived from an EMBL/GenBank/DDBJ whole genome shotgun (WGS) entry which is preliminary data.</text>
</comment>
<dbReference type="GO" id="GO:0004622">
    <property type="term" value="F:phosphatidylcholine lysophospholipase activity"/>
    <property type="evidence" value="ECO:0007669"/>
    <property type="project" value="TreeGrafter"/>
</dbReference>
<dbReference type="AlphaFoldDB" id="A0A162UHQ9"/>
<dbReference type="Proteomes" id="UP000076603">
    <property type="component" value="Unassembled WGS sequence"/>
</dbReference>
<reference evidence="2 3" key="1">
    <citation type="submission" date="2016-04" db="EMBL/GenBank/DDBJ databases">
        <title>Genome sequence of Clostridium magnum DSM 2767.</title>
        <authorList>
            <person name="Poehlein A."/>
            <person name="Uhlig R."/>
            <person name="Fischer R."/>
            <person name="Bahl H."/>
            <person name="Daniel R."/>
        </authorList>
    </citation>
    <scope>NUCLEOTIDE SEQUENCE [LARGE SCALE GENOMIC DNA]</scope>
    <source>
        <strain evidence="2 3">DSM 2767</strain>
    </source>
</reference>
<dbReference type="InterPro" id="IPR036514">
    <property type="entry name" value="SGNH_hydro_sf"/>
</dbReference>
<dbReference type="InterPro" id="IPR051532">
    <property type="entry name" value="Ester_Hydrolysis_Enzymes"/>
</dbReference>
<dbReference type="PATRIC" id="fig|1121326.3.peg.929"/>
<feature type="domain" description="SGNH hydrolase-type esterase" evidence="1">
    <location>
        <begin position="5"/>
        <end position="180"/>
    </location>
</feature>
<dbReference type="SUPFAM" id="SSF52266">
    <property type="entry name" value="SGNH hydrolase"/>
    <property type="match status" value="1"/>
</dbReference>
<dbReference type="EMBL" id="LWAE01000001">
    <property type="protein sequence ID" value="KZL93917.1"/>
    <property type="molecule type" value="Genomic_DNA"/>
</dbReference>